<dbReference type="Proteomes" id="UP001610631">
    <property type="component" value="Unassembled WGS sequence"/>
</dbReference>
<protein>
    <recommendedName>
        <fullName evidence="5">Integral membrane protein</fullName>
    </recommendedName>
</protein>
<feature type="transmembrane region" description="Helical" evidence="2">
    <location>
        <begin position="211"/>
        <end position="233"/>
    </location>
</feature>
<evidence type="ECO:0000256" key="1">
    <source>
        <dbReference type="SAM" id="MobiDB-lite"/>
    </source>
</evidence>
<evidence type="ECO:0000313" key="3">
    <source>
        <dbReference type="EMBL" id="MFH7597793.1"/>
    </source>
</evidence>
<feature type="compositionally biased region" description="Basic residues" evidence="1">
    <location>
        <begin position="1"/>
        <end position="11"/>
    </location>
</feature>
<feature type="transmembrane region" description="Helical" evidence="2">
    <location>
        <begin position="85"/>
        <end position="112"/>
    </location>
</feature>
<keyword evidence="4" id="KW-1185">Reference proteome</keyword>
<feature type="transmembrane region" description="Helical" evidence="2">
    <location>
        <begin position="239"/>
        <end position="258"/>
    </location>
</feature>
<sequence length="281" mass="28183">MAMQHGTHRSGGRLPLQRPGPGVVPLRPLGTSDIVGGALAALRRYGGPLCGALLLGQLMAGLLVTAAAGAATLASLSPRSGSRVFVWTLFPAAALFLLFTCALATALIAALLRPAVLGRAVTAPGLLLAALPRTPAVLGAQLLALSAAAGPLAVLLALGAAPLAVLPLLPVALWLGVLSALAPIAAGYEGLGPVAALRRSAHLVRGAWWRALAVTAPAVVSTGAAAYGLLLWFGLPGALSALVLLPAVPQLPAGLLYVDRRIRREHLAEALATDPQSAGPA</sequence>
<feature type="region of interest" description="Disordered" evidence="1">
    <location>
        <begin position="1"/>
        <end position="20"/>
    </location>
</feature>
<dbReference type="RefSeq" id="WP_395511507.1">
    <property type="nucleotide sequence ID" value="NZ_JBBDHD010000061.1"/>
</dbReference>
<feature type="transmembrane region" description="Helical" evidence="2">
    <location>
        <begin position="171"/>
        <end position="191"/>
    </location>
</feature>
<organism evidence="3 4">
    <name type="scientific">Streptomyces racemochromogenes</name>
    <dbReference type="NCBI Taxonomy" id="67353"/>
    <lineage>
        <taxon>Bacteria</taxon>
        <taxon>Bacillati</taxon>
        <taxon>Actinomycetota</taxon>
        <taxon>Actinomycetes</taxon>
        <taxon>Kitasatosporales</taxon>
        <taxon>Streptomycetaceae</taxon>
        <taxon>Streptomyces</taxon>
    </lineage>
</organism>
<comment type="caution">
    <text evidence="3">The sequence shown here is derived from an EMBL/GenBank/DDBJ whole genome shotgun (WGS) entry which is preliminary data.</text>
</comment>
<evidence type="ECO:0008006" key="5">
    <source>
        <dbReference type="Google" id="ProtNLM"/>
    </source>
</evidence>
<evidence type="ECO:0000313" key="4">
    <source>
        <dbReference type="Proteomes" id="UP001610631"/>
    </source>
</evidence>
<keyword evidence="2" id="KW-1133">Transmembrane helix</keyword>
<name>A0ABW7PHL8_9ACTN</name>
<gene>
    <name evidence="3" type="ORF">WDV06_22185</name>
</gene>
<keyword evidence="2" id="KW-0472">Membrane</keyword>
<proteinExistence type="predicted"/>
<reference evidence="3 4" key="1">
    <citation type="submission" date="2024-03" db="EMBL/GenBank/DDBJ databases">
        <title>Whole genome sequencing of Streptomyces racemochromogenes, to identify antimicrobial biosynthetic gene clusters.</title>
        <authorList>
            <person name="Suryawanshi P."/>
            <person name="Krishnaraj P.U."/>
            <person name="Arun Y.P."/>
            <person name="Suryawanshi M.P."/>
            <person name="Rakshit O."/>
        </authorList>
    </citation>
    <scope>NUCLEOTIDE SEQUENCE [LARGE SCALE GENOMIC DNA]</scope>
    <source>
        <strain evidence="3 4">AUDT626</strain>
    </source>
</reference>
<accession>A0ABW7PHL8</accession>
<evidence type="ECO:0000256" key="2">
    <source>
        <dbReference type="SAM" id="Phobius"/>
    </source>
</evidence>
<feature type="transmembrane region" description="Helical" evidence="2">
    <location>
        <begin position="142"/>
        <end position="165"/>
    </location>
</feature>
<keyword evidence="2" id="KW-0812">Transmembrane</keyword>
<feature type="transmembrane region" description="Helical" evidence="2">
    <location>
        <begin position="52"/>
        <end position="73"/>
    </location>
</feature>
<dbReference type="EMBL" id="JBBDHD010000061">
    <property type="protein sequence ID" value="MFH7597793.1"/>
    <property type="molecule type" value="Genomic_DNA"/>
</dbReference>